<gene>
    <name evidence="5" type="ORF">TVAG_207000</name>
</gene>
<dbReference type="GO" id="GO:1990904">
    <property type="term" value="C:ribonucleoprotein complex"/>
    <property type="evidence" value="ECO:0000318"/>
    <property type="project" value="GO_Central"/>
</dbReference>
<dbReference type="SMART" id="SM00360">
    <property type="entry name" value="RRM"/>
    <property type="match status" value="2"/>
</dbReference>
<keyword evidence="1" id="KW-0677">Repeat</keyword>
<reference evidence="5" key="1">
    <citation type="submission" date="2006-10" db="EMBL/GenBank/DDBJ databases">
        <authorList>
            <person name="Amadeo P."/>
            <person name="Zhao Q."/>
            <person name="Wortman J."/>
            <person name="Fraser-Liggett C."/>
            <person name="Carlton J."/>
        </authorList>
    </citation>
    <scope>NUCLEOTIDE SEQUENCE</scope>
    <source>
        <strain evidence="5">G3</strain>
    </source>
</reference>
<dbReference type="STRING" id="5722.A2H3A0"/>
<dbReference type="GO" id="GO:0003730">
    <property type="term" value="F:mRNA 3'-UTR binding"/>
    <property type="evidence" value="ECO:0000318"/>
    <property type="project" value="GO_Central"/>
</dbReference>
<dbReference type="RefSeq" id="XP_001289047.1">
    <property type="nucleotide sequence ID" value="XM_001289046.1"/>
</dbReference>
<dbReference type="Pfam" id="PF00076">
    <property type="entry name" value="RRM_1"/>
    <property type="match status" value="1"/>
</dbReference>
<dbReference type="CDD" id="cd00590">
    <property type="entry name" value="RRM_SF"/>
    <property type="match status" value="1"/>
</dbReference>
<dbReference type="GO" id="GO:0005829">
    <property type="term" value="C:cytosol"/>
    <property type="evidence" value="ECO:0000318"/>
    <property type="project" value="GO_Central"/>
</dbReference>
<sequence>MDSWGDFLATPPNMTTPRQEMNYLSDLPPLLQPPPFEIPTTYFQSSSFPENDFQVQITPFYKENPVIQPTTVEIENRCLSFSNLDPYTNEKELRDYLGDKDDIRSVDLTNIESRIALVDFYNLKKANSIKILFNKQIYKDRILDVTYAPLKKILDPKNPPNNGTIVVFHIPEQVTEQMIFSIFSKYGEIRQIRGTPSKGFQKFIEFWDVRAAQDALVQMTGKFLMGSRITIEFSLPGGFRKHSVMENNTYSMKKASKNY</sequence>
<dbReference type="InterPro" id="IPR012677">
    <property type="entry name" value="Nucleotide-bd_a/b_plait_sf"/>
</dbReference>
<dbReference type="FunFam" id="3.30.70.330:FF:000101">
    <property type="entry name" value="Protein MEI2-like 1"/>
    <property type="match status" value="1"/>
</dbReference>
<keyword evidence="2 3" id="KW-0694">RNA-binding</keyword>
<evidence type="ECO:0000259" key="4">
    <source>
        <dbReference type="PROSITE" id="PS50102"/>
    </source>
</evidence>
<dbReference type="VEuPathDB" id="TrichDB:TVAG_207000"/>
<dbReference type="GO" id="GO:0008143">
    <property type="term" value="F:poly(A) binding"/>
    <property type="evidence" value="ECO:0000318"/>
    <property type="project" value="GO_Central"/>
</dbReference>
<dbReference type="SMR" id="A2H3A0"/>
<dbReference type="InterPro" id="IPR000504">
    <property type="entry name" value="RRM_dom"/>
</dbReference>
<dbReference type="OrthoDB" id="10265654at2759"/>
<dbReference type="KEGG" id="tva:4733522"/>
<accession>A2H3A0</accession>
<dbReference type="Gene3D" id="3.30.70.330">
    <property type="match status" value="2"/>
</dbReference>
<evidence type="ECO:0000256" key="3">
    <source>
        <dbReference type="PROSITE-ProRule" id="PRU00176"/>
    </source>
</evidence>
<dbReference type="AlphaFoldDB" id="A2H3A0"/>
<dbReference type="PANTHER" id="PTHR23189">
    <property type="entry name" value="RNA RECOGNITION MOTIF-CONTAINING"/>
    <property type="match status" value="1"/>
</dbReference>
<dbReference type="InParanoid" id="A2H3A0"/>
<dbReference type="InterPro" id="IPR035979">
    <property type="entry name" value="RBD_domain_sf"/>
</dbReference>
<dbReference type="GO" id="GO:0008266">
    <property type="term" value="F:poly(U) RNA binding"/>
    <property type="evidence" value="ECO:0000318"/>
    <property type="project" value="GO_Central"/>
</dbReference>
<protein>
    <recommendedName>
        <fullName evidence="4">RRM domain-containing protein</fullName>
    </recommendedName>
</protein>
<evidence type="ECO:0000256" key="1">
    <source>
        <dbReference type="ARBA" id="ARBA00022737"/>
    </source>
</evidence>
<evidence type="ECO:0000256" key="2">
    <source>
        <dbReference type="ARBA" id="ARBA00022884"/>
    </source>
</evidence>
<dbReference type="Proteomes" id="UP000001542">
    <property type="component" value="Unassembled WGS sequence"/>
</dbReference>
<dbReference type="PROSITE" id="PS50102">
    <property type="entry name" value="RRM"/>
    <property type="match status" value="1"/>
</dbReference>
<feature type="domain" description="RRM" evidence="4">
    <location>
        <begin position="163"/>
        <end position="236"/>
    </location>
</feature>
<dbReference type="VEuPathDB" id="TrichDB:TVAGG3_0777650"/>
<proteinExistence type="predicted"/>
<organism evidence="5 6">
    <name type="scientific">Trichomonas vaginalis (strain ATCC PRA-98 / G3)</name>
    <dbReference type="NCBI Taxonomy" id="412133"/>
    <lineage>
        <taxon>Eukaryota</taxon>
        <taxon>Metamonada</taxon>
        <taxon>Parabasalia</taxon>
        <taxon>Trichomonadida</taxon>
        <taxon>Trichomonadidae</taxon>
        <taxon>Trichomonas</taxon>
    </lineage>
</organism>
<dbReference type="EMBL" id="DS125130">
    <property type="protein sequence ID" value="EAX76117.1"/>
    <property type="molecule type" value="Genomic_DNA"/>
</dbReference>
<evidence type="ECO:0000313" key="5">
    <source>
        <dbReference type="EMBL" id="EAX76117.1"/>
    </source>
</evidence>
<keyword evidence="6" id="KW-1185">Reference proteome</keyword>
<dbReference type="eggNOG" id="KOG4660">
    <property type="taxonomic scope" value="Eukaryota"/>
</dbReference>
<dbReference type="CDD" id="cd12276">
    <property type="entry name" value="RRM2_MEI2_EAR1_like"/>
    <property type="match status" value="1"/>
</dbReference>
<dbReference type="GO" id="GO:0005634">
    <property type="term" value="C:nucleus"/>
    <property type="evidence" value="ECO:0000318"/>
    <property type="project" value="GO_Central"/>
</dbReference>
<evidence type="ECO:0000313" key="6">
    <source>
        <dbReference type="Proteomes" id="UP000001542"/>
    </source>
</evidence>
<reference evidence="5" key="2">
    <citation type="journal article" date="2007" name="Science">
        <title>Draft genome sequence of the sexually transmitted pathogen Trichomonas vaginalis.</title>
        <authorList>
            <person name="Carlton J.M."/>
            <person name="Hirt R.P."/>
            <person name="Silva J.C."/>
            <person name="Delcher A.L."/>
            <person name="Schatz M."/>
            <person name="Zhao Q."/>
            <person name="Wortman J.R."/>
            <person name="Bidwell S.L."/>
            <person name="Alsmark U.C.M."/>
            <person name="Besteiro S."/>
            <person name="Sicheritz-Ponten T."/>
            <person name="Noel C.J."/>
            <person name="Dacks J.B."/>
            <person name="Foster P.G."/>
            <person name="Simillion C."/>
            <person name="Van de Peer Y."/>
            <person name="Miranda-Saavedra D."/>
            <person name="Barton G.J."/>
            <person name="Westrop G.D."/>
            <person name="Mueller S."/>
            <person name="Dessi D."/>
            <person name="Fiori P.L."/>
            <person name="Ren Q."/>
            <person name="Paulsen I."/>
            <person name="Zhang H."/>
            <person name="Bastida-Corcuera F.D."/>
            <person name="Simoes-Barbosa A."/>
            <person name="Brown M.T."/>
            <person name="Hayes R.D."/>
            <person name="Mukherjee M."/>
            <person name="Okumura C.Y."/>
            <person name="Schneider R."/>
            <person name="Smith A.J."/>
            <person name="Vanacova S."/>
            <person name="Villalvazo M."/>
            <person name="Haas B.J."/>
            <person name="Pertea M."/>
            <person name="Feldblyum T.V."/>
            <person name="Utterback T.R."/>
            <person name="Shu C.L."/>
            <person name="Osoegawa K."/>
            <person name="de Jong P.J."/>
            <person name="Hrdy I."/>
            <person name="Horvathova L."/>
            <person name="Zubacova Z."/>
            <person name="Dolezal P."/>
            <person name="Malik S.B."/>
            <person name="Logsdon J.M. Jr."/>
            <person name="Henze K."/>
            <person name="Gupta A."/>
            <person name="Wang C.C."/>
            <person name="Dunne R.L."/>
            <person name="Upcroft J.A."/>
            <person name="Upcroft P."/>
            <person name="White O."/>
            <person name="Salzberg S.L."/>
            <person name="Tang P."/>
            <person name="Chiu C.-H."/>
            <person name="Lee Y.-S."/>
            <person name="Embley T.M."/>
            <person name="Coombs G.H."/>
            <person name="Mottram J.C."/>
            <person name="Tachezy J."/>
            <person name="Fraser-Liggett C.M."/>
            <person name="Johnson P.J."/>
        </authorList>
    </citation>
    <scope>NUCLEOTIDE SEQUENCE [LARGE SCALE GENOMIC DNA]</scope>
    <source>
        <strain evidence="5">G3</strain>
    </source>
</reference>
<dbReference type="SUPFAM" id="SSF54928">
    <property type="entry name" value="RNA-binding domain, RBD"/>
    <property type="match status" value="1"/>
</dbReference>
<name>A2H3A0_TRIV3</name>